<evidence type="ECO:0000256" key="1">
    <source>
        <dbReference type="SAM" id="SignalP"/>
    </source>
</evidence>
<dbReference type="EMBL" id="OUUZ01000001">
    <property type="protein sequence ID" value="SPQ17697.1"/>
    <property type="molecule type" value="Genomic_DNA"/>
</dbReference>
<feature type="signal peptide" evidence="1">
    <location>
        <begin position="1"/>
        <end position="19"/>
    </location>
</feature>
<gene>
    <name evidence="2" type="ORF">TT172_LOCUS116</name>
</gene>
<proteinExistence type="predicted"/>
<protein>
    <submittedName>
        <fullName evidence="2">D31e6403-0893-47fd-9f41-ae986d0f9e18</fullName>
    </submittedName>
</protein>
<evidence type="ECO:0000313" key="2">
    <source>
        <dbReference type="EMBL" id="SPQ17697.1"/>
    </source>
</evidence>
<organism evidence="2 3">
    <name type="scientific">Thermothielavioides terrestris</name>
    <dbReference type="NCBI Taxonomy" id="2587410"/>
    <lineage>
        <taxon>Eukaryota</taxon>
        <taxon>Fungi</taxon>
        <taxon>Dikarya</taxon>
        <taxon>Ascomycota</taxon>
        <taxon>Pezizomycotina</taxon>
        <taxon>Sordariomycetes</taxon>
        <taxon>Sordariomycetidae</taxon>
        <taxon>Sordariales</taxon>
        <taxon>Chaetomiaceae</taxon>
        <taxon>Thermothielavioides</taxon>
    </lineage>
</organism>
<name>A0A446B5F0_9PEZI</name>
<evidence type="ECO:0000313" key="3">
    <source>
        <dbReference type="Proteomes" id="UP000289323"/>
    </source>
</evidence>
<feature type="chain" id="PRO_5019545577" evidence="1">
    <location>
        <begin position="20"/>
        <end position="76"/>
    </location>
</feature>
<dbReference type="Proteomes" id="UP000289323">
    <property type="component" value="Unassembled WGS sequence"/>
</dbReference>
<accession>A0A446B5F0</accession>
<dbReference type="AlphaFoldDB" id="A0A446B5F0"/>
<keyword evidence="1" id="KW-0732">Signal</keyword>
<reference evidence="2 3" key="1">
    <citation type="submission" date="2018-04" db="EMBL/GenBank/DDBJ databases">
        <authorList>
            <person name="Huttner S."/>
            <person name="Dainat J."/>
        </authorList>
    </citation>
    <scope>NUCLEOTIDE SEQUENCE [LARGE SCALE GENOMIC DNA]</scope>
</reference>
<sequence length="76" mass="8310">MKSAISAALIALLLGASLGQNFPECTQDLMQTDDCAAVIDPVACYNEFRWSTRTLQCIDGTDDADRKRKLRGPGYV</sequence>